<keyword evidence="3" id="KW-0560">Oxidoreductase</keyword>
<protein>
    <submittedName>
        <fullName evidence="5">Alkene reductase</fullName>
    </submittedName>
</protein>
<comment type="cofactor">
    <cofactor evidence="1">
        <name>FMN</name>
        <dbReference type="ChEBI" id="CHEBI:58210"/>
    </cofactor>
</comment>
<dbReference type="NCBIfam" id="NF007899">
    <property type="entry name" value="PRK10605.1"/>
    <property type="match status" value="1"/>
</dbReference>
<dbReference type="FunFam" id="3.20.20.70:FF:000059">
    <property type="entry name" value="N-ethylmaleimide reductase, FMN-linked"/>
    <property type="match status" value="1"/>
</dbReference>
<evidence type="ECO:0000256" key="1">
    <source>
        <dbReference type="ARBA" id="ARBA00001917"/>
    </source>
</evidence>
<dbReference type="Pfam" id="PF00724">
    <property type="entry name" value="Oxidored_FMN"/>
    <property type="match status" value="1"/>
</dbReference>
<dbReference type="RefSeq" id="WP_269309178.1">
    <property type="nucleotide sequence ID" value="NZ_CP098242.1"/>
</dbReference>
<dbReference type="EMBL" id="CP098242">
    <property type="protein sequence ID" value="WAW10176.1"/>
    <property type="molecule type" value="Genomic_DNA"/>
</dbReference>
<dbReference type="GO" id="GO:0016628">
    <property type="term" value="F:oxidoreductase activity, acting on the CH-CH group of donors, NAD or NADP as acceptor"/>
    <property type="evidence" value="ECO:0007669"/>
    <property type="project" value="UniProtKB-ARBA"/>
</dbReference>
<dbReference type="InterPro" id="IPR045247">
    <property type="entry name" value="Oye-like"/>
</dbReference>
<dbReference type="AlphaFoldDB" id="A0A9E9LVW6"/>
<evidence type="ECO:0000256" key="2">
    <source>
        <dbReference type="ARBA" id="ARBA00005979"/>
    </source>
</evidence>
<dbReference type="InterPro" id="IPR013785">
    <property type="entry name" value="Aldolase_TIM"/>
</dbReference>
<dbReference type="PANTHER" id="PTHR22893">
    <property type="entry name" value="NADH OXIDOREDUCTASE-RELATED"/>
    <property type="match status" value="1"/>
</dbReference>
<sequence>MTMKLLSPVRVGEISLSNRVVMAPLTRSRASKDHDAPTELNAEYYGQRATAGLIVSEGTQISRQGQGYAWTPGIYTDLQEAGWKQVVEAVHAKGGKMAAQLWHVGRVSHHSLQENGVPPVAPSAIAADNTKAYIVQPDGTGAFAPVDKPRALKTEEIPGVIAQYRQAAVRAMRAGFDFVEEHAANGYLLQQFMSANSNQRSDQYGGSLENRARLTLEVLDALCETVGNTRVGVRISPHFNINGINDIEAEPMALYLAKEFDRRHIAYLHIAEPSWVGGEPLDMDFKRRIRESFGGPIILCGGYTGETAEKAVEAGICDLVAFGRLYIANPDLLERIRRGGPYNEPDRATFYQGGPKGYTDYPVLPAA</sequence>
<evidence type="ECO:0000313" key="5">
    <source>
        <dbReference type="EMBL" id="WAW10176.1"/>
    </source>
</evidence>
<dbReference type="GO" id="GO:0010181">
    <property type="term" value="F:FMN binding"/>
    <property type="evidence" value="ECO:0007669"/>
    <property type="project" value="InterPro"/>
</dbReference>
<feature type="domain" description="NADH:flavin oxidoreductase/NADH oxidase N-terminal" evidence="4">
    <location>
        <begin position="4"/>
        <end position="340"/>
    </location>
</feature>
<dbReference type="CDD" id="cd02933">
    <property type="entry name" value="OYE_like_FMN"/>
    <property type="match status" value="1"/>
</dbReference>
<accession>A0A9E9LVW6</accession>
<name>A0A9E9LVW6_9BURK</name>
<gene>
    <name evidence="5" type="ORF">NB640_00435</name>
</gene>
<evidence type="ECO:0000256" key="3">
    <source>
        <dbReference type="ARBA" id="ARBA00023002"/>
    </source>
</evidence>
<dbReference type="Gene3D" id="3.20.20.70">
    <property type="entry name" value="Aldolase class I"/>
    <property type="match status" value="1"/>
</dbReference>
<dbReference type="GO" id="GO:0005829">
    <property type="term" value="C:cytosol"/>
    <property type="evidence" value="ECO:0007669"/>
    <property type="project" value="TreeGrafter"/>
</dbReference>
<proteinExistence type="inferred from homology"/>
<evidence type="ECO:0000313" key="6">
    <source>
        <dbReference type="Proteomes" id="UP001156215"/>
    </source>
</evidence>
<dbReference type="KEGG" id="ovb:NB640_00435"/>
<dbReference type="InterPro" id="IPR001155">
    <property type="entry name" value="OxRdtase_FMN_N"/>
</dbReference>
<reference evidence="5" key="1">
    <citation type="journal article" date="2022" name="Front. Microbiol.">
        <title>New perspectives on an old grouping: The genomic and phenotypic variability of Oxalobacter formigenes and the implications for calcium oxalate stone prevention.</title>
        <authorList>
            <person name="Chmiel J.A."/>
            <person name="Carr C."/>
            <person name="Stuivenberg G.A."/>
            <person name="Venema R."/>
            <person name="Chanyi R.M."/>
            <person name="Al K.F."/>
            <person name="Giguere D."/>
            <person name="Say H."/>
            <person name="Akouris P.P."/>
            <person name="Dominguez Romero S.A."/>
            <person name="Kwong A."/>
            <person name="Tai V."/>
            <person name="Koval S.F."/>
            <person name="Razvi H."/>
            <person name="Bjazevic J."/>
            <person name="Burton J.P."/>
        </authorList>
    </citation>
    <scope>NUCLEOTIDE SEQUENCE</scope>
    <source>
        <strain evidence="5">WoOx3</strain>
    </source>
</reference>
<keyword evidence="6" id="KW-1185">Reference proteome</keyword>
<dbReference type="SUPFAM" id="SSF51395">
    <property type="entry name" value="FMN-linked oxidoreductases"/>
    <property type="match status" value="1"/>
</dbReference>
<comment type="similarity">
    <text evidence="2">Belongs to the NADH:flavin oxidoreductase/NADH oxidase family.</text>
</comment>
<organism evidence="5 6">
    <name type="scientific">Oxalobacter vibrioformis</name>
    <dbReference type="NCBI Taxonomy" id="933080"/>
    <lineage>
        <taxon>Bacteria</taxon>
        <taxon>Pseudomonadati</taxon>
        <taxon>Pseudomonadota</taxon>
        <taxon>Betaproteobacteria</taxon>
        <taxon>Burkholderiales</taxon>
        <taxon>Oxalobacteraceae</taxon>
        <taxon>Oxalobacter</taxon>
    </lineage>
</organism>
<dbReference type="Proteomes" id="UP001156215">
    <property type="component" value="Chromosome"/>
</dbReference>
<dbReference type="PANTHER" id="PTHR22893:SF91">
    <property type="entry name" value="NADPH DEHYDROGENASE 2-RELATED"/>
    <property type="match status" value="1"/>
</dbReference>
<evidence type="ECO:0000259" key="4">
    <source>
        <dbReference type="Pfam" id="PF00724"/>
    </source>
</evidence>